<keyword evidence="2" id="KW-0624">Polysaccharide degradation</keyword>
<evidence type="ECO:0000256" key="2">
    <source>
        <dbReference type="RuleBase" id="RU361173"/>
    </source>
</evidence>
<dbReference type="InterPro" id="IPR012334">
    <property type="entry name" value="Pectin_lyas_fold"/>
</dbReference>
<dbReference type="InterPro" id="IPR045032">
    <property type="entry name" value="PEL"/>
</dbReference>
<keyword evidence="2" id="KW-0964">Secreted</keyword>
<dbReference type="Proteomes" id="UP000714420">
    <property type="component" value="Unassembled WGS sequence"/>
</dbReference>
<keyword evidence="6" id="KW-1185">Reference proteome</keyword>
<comment type="subcellular location">
    <subcellularLocation>
        <location evidence="2">Secreted</location>
    </subcellularLocation>
</comment>
<reference evidence="5 6" key="1">
    <citation type="submission" date="2020-05" db="EMBL/GenBank/DDBJ databases">
        <title>Distinct polysaccharide utilization as determinants for interspecies competition between intestinal Prevotella spp.</title>
        <authorList>
            <person name="Galvez E.J.C."/>
            <person name="Iljazovic A."/>
            <person name="Strowig T."/>
        </authorList>
    </citation>
    <scope>NUCLEOTIDE SEQUENCE [LARGE SCALE GENOMIC DNA]</scope>
    <source>
        <strain evidence="5 6">PMUR</strain>
    </source>
</reference>
<evidence type="ECO:0000313" key="6">
    <source>
        <dbReference type="Proteomes" id="UP000714420"/>
    </source>
</evidence>
<dbReference type="PANTHER" id="PTHR31683:SF18">
    <property type="entry name" value="PECTATE LYASE 21-RELATED"/>
    <property type="match status" value="1"/>
</dbReference>
<protein>
    <recommendedName>
        <fullName evidence="4">Pectate lyase domain-containing protein</fullName>
    </recommendedName>
</protein>
<keyword evidence="2" id="KW-0119">Carbohydrate metabolism</keyword>
<dbReference type="Gene3D" id="2.60.120.260">
    <property type="entry name" value="Galactose-binding domain-like"/>
    <property type="match status" value="1"/>
</dbReference>
<gene>
    <name evidence="5" type="ORF">HPS56_00290</name>
</gene>
<dbReference type="EMBL" id="JABKKF010000001">
    <property type="protein sequence ID" value="NPD90810.1"/>
    <property type="molecule type" value="Genomic_DNA"/>
</dbReference>
<evidence type="ECO:0000256" key="1">
    <source>
        <dbReference type="ARBA" id="ARBA00023239"/>
    </source>
</evidence>
<organism evidence="5 6">
    <name type="scientific">Xylanibacter muris</name>
    <dbReference type="NCBI Taxonomy" id="2736290"/>
    <lineage>
        <taxon>Bacteria</taxon>
        <taxon>Pseudomonadati</taxon>
        <taxon>Bacteroidota</taxon>
        <taxon>Bacteroidia</taxon>
        <taxon>Bacteroidales</taxon>
        <taxon>Prevotellaceae</taxon>
        <taxon>Xylanibacter</taxon>
    </lineage>
</organism>
<sequence length="662" mass="73794">MTLIKRLLSLTLTAAICGTAGAQHGLVGFANYSDMGLQGTTGGAGGKTVHVTKREDLSRYAGADEPYIIILDADLKGHYDYNASPKQKHDVISIKSNKTIIGGGNGAHLDSLGLDIKNQRNIIIRNLKITKADPDAISFRNSHHIWVDHCDLSSQKEERDENDGLLDFTYGSSYLTVSWCRFHDHDKTSICSSGTRNLADYGRQRVTYHHNAFINCTQRNPRIGYGLGHIFNDYNERNTLYAIGMFARARVNVENCYFKDVKSAFNQMYSTDFGKNDTYWGFIRSTGNIFENTKNNTEGNSNGFDVSQYYHYDFAMDNASDIPALIAATGCIEGIESDIIPFPGDGAIGITDGTRIFCSDIEGATNYTYRIGTSPDNMQNADPASFKMKPSTTYYWQVTINGGKHDGKISGVFRFNTASAKAHFPTPSDGDRHTALREIDKEASATRCMPLTLRWRKGFDARSYTVYICGNKNMSGAMIKTVNTESYCPTGLKQGETYYWRVDTNRKDGSVEKGDVWSFKSDISHARTGRNEAEHAVRGGLCFPERNAAPGWIAASNDSCCTGDQGPGYMSFVWAGKNGTYDITTAYFDEKSGEGSFSIYVNDNCKDTWTANVNRNTMQTRTTHTVNLSRGDEIRLEFNTMRNMRCRTDYMDIKPAAKKTRH</sequence>
<comment type="similarity">
    <text evidence="2">Belongs to the polysaccharide lyase 1 family.</text>
</comment>
<keyword evidence="3" id="KW-0732">Signal</keyword>
<dbReference type="RefSeq" id="WP_172272057.1">
    <property type="nucleotide sequence ID" value="NZ_CASGMU010000001.1"/>
</dbReference>
<evidence type="ECO:0000313" key="5">
    <source>
        <dbReference type="EMBL" id="NPD90810.1"/>
    </source>
</evidence>
<feature type="signal peptide" evidence="3">
    <location>
        <begin position="1"/>
        <end position="22"/>
    </location>
</feature>
<dbReference type="Pfam" id="PF00544">
    <property type="entry name" value="Pectate_lyase_4"/>
    <property type="match status" value="1"/>
</dbReference>
<evidence type="ECO:0000256" key="3">
    <source>
        <dbReference type="SAM" id="SignalP"/>
    </source>
</evidence>
<dbReference type="InterPro" id="IPR002022">
    <property type="entry name" value="Pec_lyase"/>
</dbReference>
<keyword evidence="1 2" id="KW-0456">Lyase</keyword>
<accession>A0ABX2AJE1</accession>
<dbReference type="InterPro" id="IPR013783">
    <property type="entry name" value="Ig-like_fold"/>
</dbReference>
<dbReference type="Gene3D" id="2.60.40.10">
    <property type="entry name" value="Immunoglobulins"/>
    <property type="match status" value="1"/>
</dbReference>
<dbReference type="InterPro" id="IPR011050">
    <property type="entry name" value="Pectin_lyase_fold/virulence"/>
</dbReference>
<feature type="chain" id="PRO_5046207351" description="Pectate lyase domain-containing protein" evidence="3">
    <location>
        <begin position="23"/>
        <end position="662"/>
    </location>
</feature>
<dbReference type="SMART" id="SM00656">
    <property type="entry name" value="Amb_all"/>
    <property type="match status" value="1"/>
</dbReference>
<evidence type="ECO:0000259" key="4">
    <source>
        <dbReference type="SMART" id="SM00656"/>
    </source>
</evidence>
<feature type="domain" description="Pectate lyase" evidence="4">
    <location>
        <begin position="44"/>
        <end position="264"/>
    </location>
</feature>
<dbReference type="Gene3D" id="2.160.20.10">
    <property type="entry name" value="Single-stranded right-handed beta-helix, Pectin lyase-like"/>
    <property type="match status" value="1"/>
</dbReference>
<name>A0ABX2AJE1_9BACT</name>
<comment type="caution">
    <text evidence="5">The sequence shown here is derived from an EMBL/GenBank/DDBJ whole genome shotgun (WGS) entry which is preliminary data.</text>
</comment>
<dbReference type="PANTHER" id="PTHR31683">
    <property type="entry name" value="PECTATE LYASE 18-RELATED"/>
    <property type="match status" value="1"/>
</dbReference>
<dbReference type="SUPFAM" id="SSF51126">
    <property type="entry name" value="Pectin lyase-like"/>
    <property type="match status" value="1"/>
</dbReference>
<proteinExistence type="inferred from homology"/>